<keyword evidence="1" id="KW-0472">Membrane</keyword>
<comment type="caution">
    <text evidence="2">The sequence shown here is derived from an EMBL/GenBank/DDBJ whole genome shotgun (WGS) entry which is preliminary data.</text>
</comment>
<name>A0A4V3D923_9ACTN</name>
<protein>
    <submittedName>
        <fullName evidence="2">Uncharacterized protein</fullName>
    </submittedName>
</protein>
<keyword evidence="3" id="KW-1185">Reference proteome</keyword>
<evidence type="ECO:0000256" key="1">
    <source>
        <dbReference type="SAM" id="Phobius"/>
    </source>
</evidence>
<sequence length="75" mass="8107">MRKAIQFLGAYLVLSGISGVVDHLAVQPVMGVFLNFFNRVVIPRVDFLTGYEVFANLVLSAIGVAVVVAAERTEP</sequence>
<proteinExistence type="predicted"/>
<evidence type="ECO:0000313" key="3">
    <source>
        <dbReference type="Proteomes" id="UP000295281"/>
    </source>
</evidence>
<dbReference type="RefSeq" id="WP_133740199.1">
    <property type="nucleotide sequence ID" value="NZ_SNYN01000002.1"/>
</dbReference>
<reference evidence="2 3" key="1">
    <citation type="submission" date="2019-03" db="EMBL/GenBank/DDBJ databases">
        <title>Genomic Encyclopedia of Type Strains, Phase IV (KMG-IV): sequencing the most valuable type-strain genomes for metagenomic binning, comparative biology and taxonomic classification.</title>
        <authorList>
            <person name="Goeker M."/>
        </authorList>
    </citation>
    <scope>NUCLEOTIDE SEQUENCE [LARGE SCALE GENOMIC DNA]</scope>
    <source>
        <strain evidence="2 3">DSM 46770</strain>
    </source>
</reference>
<evidence type="ECO:0000313" key="2">
    <source>
        <dbReference type="EMBL" id="TDQ54179.1"/>
    </source>
</evidence>
<accession>A0A4V3D923</accession>
<organism evidence="2 3">
    <name type="scientific">Actinorugispora endophytica</name>
    <dbReference type="NCBI Taxonomy" id="1605990"/>
    <lineage>
        <taxon>Bacteria</taxon>
        <taxon>Bacillati</taxon>
        <taxon>Actinomycetota</taxon>
        <taxon>Actinomycetes</taxon>
        <taxon>Streptosporangiales</taxon>
        <taxon>Nocardiopsidaceae</taxon>
        <taxon>Actinorugispora</taxon>
    </lineage>
</organism>
<dbReference type="AlphaFoldDB" id="A0A4V3D923"/>
<keyword evidence="1" id="KW-0812">Transmembrane</keyword>
<dbReference type="Proteomes" id="UP000295281">
    <property type="component" value="Unassembled WGS sequence"/>
</dbReference>
<keyword evidence="1" id="KW-1133">Transmembrane helix</keyword>
<feature type="transmembrane region" description="Helical" evidence="1">
    <location>
        <begin position="53"/>
        <end position="70"/>
    </location>
</feature>
<dbReference type="EMBL" id="SNYN01000002">
    <property type="protein sequence ID" value="TDQ54179.1"/>
    <property type="molecule type" value="Genomic_DNA"/>
</dbReference>
<dbReference type="OrthoDB" id="3637911at2"/>
<gene>
    <name evidence="2" type="ORF">EV190_10211</name>
</gene>